<dbReference type="AlphaFoldDB" id="A0A9P1C499"/>
<sequence>REPAKKHEMEDYVPWRSFTAQQAQQAQQGDYVKVVSPACYPIRSKHLPQNPCCERTGCCEDGKAKVVDGRNVTWTSDTELVIVAPLVTNRKHHRRDSKRSNLSWITNQSIFPHVLCPYCTVERQPLCAVKTHQGFEASVYLAFIVYNFDRLPRTVAFVHGHPWIQHHKAPIAGCTNWARLLRLRPFLNEDIFVYLQGSSWFGRVNLTNSKPIWENVLGLPFPDVTWWKWIDPNRRVPMEVNRTDQVKVVGPGSSQCKITLCLNPTKVTETFLKGTLKKLVCGVEKMRQARHRYVFFSSGV</sequence>
<gene>
    <name evidence="1" type="ORF">C1SCF055_LOCUS12315</name>
</gene>
<dbReference type="EMBL" id="CAMXCT010000920">
    <property type="protein sequence ID" value="CAI3984804.1"/>
    <property type="molecule type" value="Genomic_DNA"/>
</dbReference>
<reference evidence="2" key="2">
    <citation type="submission" date="2024-04" db="EMBL/GenBank/DDBJ databases">
        <authorList>
            <person name="Chen Y."/>
            <person name="Shah S."/>
            <person name="Dougan E. K."/>
            <person name="Thang M."/>
            <person name="Chan C."/>
        </authorList>
    </citation>
    <scope>NUCLEOTIDE SEQUENCE [LARGE SCALE GENOMIC DNA]</scope>
</reference>
<evidence type="ECO:0000313" key="3">
    <source>
        <dbReference type="Proteomes" id="UP001152797"/>
    </source>
</evidence>
<reference evidence="1" key="1">
    <citation type="submission" date="2022-10" db="EMBL/GenBank/DDBJ databases">
        <authorList>
            <person name="Chen Y."/>
            <person name="Dougan E. K."/>
            <person name="Chan C."/>
            <person name="Rhodes N."/>
            <person name="Thang M."/>
        </authorList>
    </citation>
    <scope>NUCLEOTIDE SEQUENCE</scope>
</reference>
<comment type="caution">
    <text evidence="1">The sequence shown here is derived from an EMBL/GenBank/DDBJ whole genome shotgun (WGS) entry which is preliminary data.</text>
</comment>
<organism evidence="1">
    <name type="scientific">Cladocopium goreaui</name>
    <dbReference type="NCBI Taxonomy" id="2562237"/>
    <lineage>
        <taxon>Eukaryota</taxon>
        <taxon>Sar</taxon>
        <taxon>Alveolata</taxon>
        <taxon>Dinophyceae</taxon>
        <taxon>Suessiales</taxon>
        <taxon>Symbiodiniaceae</taxon>
        <taxon>Cladocopium</taxon>
    </lineage>
</organism>
<accession>A0A9P1C499</accession>
<evidence type="ECO:0000313" key="1">
    <source>
        <dbReference type="EMBL" id="CAI3984804.1"/>
    </source>
</evidence>
<dbReference type="Proteomes" id="UP001152797">
    <property type="component" value="Unassembled WGS sequence"/>
</dbReference>
<protein>
    <submittedName>
        <fullName evidence="1">Uncharacterized protein</fullName>
    </submittedName>
</protein>
<dbReference type="InterPro" id="IPR021838">
    <property type="entry name" value="DUF3431"/>
</dbReference>
<name>A0A9P1C499_9DINO</name>
<keyword evidence="3" id="KW-1185">Reference proteome</keyword>
<dbReference type="EMBL" id="CAMXCT030000920">
    <property type="protein sequence ID" value="CAL4772116.1"/>
    <property type="molecule type" value="Genomic_DNA"/>
</dbReference>
<dbReference type="OrthoDB" id="426718at2759"/>
<proteinExistence type="predicted"/>
<dbReference type="EMBL" id="CAMXCT020000920">
    <property type="protein sequence ID" value="CAL1138179.1"/>
    <property type="molecule type" value="Genomic_DNA"/>
</dbReference>
<dbReference type="Pfam" id="PF11913">
    <property type="entry name" value="DUF3431"/>
    <property type="match status" value="1"/>
</dbReference>
<evidence type="ECO:0000313" key="2">
    <source>
        <dbReference type="EMBL" id="CAL1138179.1"/>
    </source>
</evidence>
<feature type="non-terminal residue" evidence="1">
    <location>
        <position position="1"/>
    </location>
</feature>